<keyword evidence="2" id="KW-0812">Transmembrane</keyword>
<organism evidence="3 4">
    <name type="scientific">Durusdinium trenchii</name>
    <dbReference type="NCBI Taxonomy" id="1381693"/>
    <lineage>
        <taxon>Eukaryota</taxon>
        <taxon>Sar</taxon>
        <taxon>Alveolata</taxon>
        <taxon>Dinophyceae</taxon>
        <taxon>Suessiales</taxon>
        <taxon>Symbiodiniaceae</taxon>
        <taxon>Durusdinium</taxon>
    </lineage>
</organism>
<feature type="compositionally biased region" description="Polar residues" evidence="1">
    <location>
        <begin position="451"/>
        <end position="465"/>
    </location>
</feature>
<reference evidence="3 4" key="1">
    <citation type="submission" date="2024-02" db="EMBL/GenBank/DDBJ databases">
        <authorList>
            <person name="Chen Y."/>
            <person name="Shah S."/>
            <person name="Dougan E. K."/>
            <person name="Thang M."/>
            <person name="Chan C."/>
        </authorList>
    </citation>
    <scope>NUCLEOTIDE SEQUENCE [LARGE SCALE GENOMIC DNA]</scope>
</reference>
<feature type="transmembrane region" description="Helical" evidence="2">
    <location>
        <begin position="90"/>
        <end position="109"/>
    </location>
</feature>
<feature type="compositionally biased region" description="Low complexity" evidence="1">
    <location>
        <begin position="423"/>
        <end position="433"/>
    </location>
</feature>
<evidence type="ECO:0000256" key="1">
    <source>
        <dbReference type="SAM" id="MobiDB-lite"/>
    </source>
</evidence>
<dbReference type="Gene3D" id="2.60.210.10">
    <property type="entry name" value="Apoptosis, Tumor Necrosis Factor Receptor Associated Protein 2, Chain A"/>
    <property type="match status" value="1"/>
</dbReference>
<protein>
    <submittedName>
        <fullName evidence="3">Uncharacterized protein</fullName>
    </submittedName>
</protein>
<name>A0ABP0QF10_9DINO</name>
<dbReference type="InterPro" id="IPR008974">
    <property type="entry name" value="TRAF-like"/>
</dbReference>
<evidence type="ECO:0000256" key="2">
    <source>
        <dbReference type="SAM" id="Phobius"/>
    </source>
</evidence>
<accession>A0ABP0QF10</accession>
<gene>
    <name evidence="3" type="ORF">CCMP2556_LOCUS41914</name>
</gene>
<proteinExistence type="predicted"/>
<dbReference type="EMBL" id="CAXAMN010024417">
    <property type="protein sequence ID" value="CAK9086539.1"/>
    <property type="molecule type" value="Genomic_DNA"/>
</dbReference>
<sequence length="622" mass="66224">MPLVAALPSVRSVRTLAARAAKLEDRVHLAWQRQWPRVVEVEMELQRPLGAIENILKMDAPEEVNERDPLMWTNLTEGVQRNLKFLNKEMCCLGSVGACGVFLLVFSILEASGNVEVDGMWFLVLFLWFLFSILGAFLIKFLGLALFDAATHDVVGGINDLLAEHKGSLLVIKYCVSGRCFNATRTLELWSEKPDEEAGGSALAGDFVNFGASSLASACLRLLAPACACLRLLAPACAWLDGYVMPIPEPGDFGLEALPPPRANEVELMTDALDTYQVGESVCSEQRDLEDFSFRLVVYPQGFSAQNRSVAAFVEAQEPGTEEEEWSKAVRFQVTLMNCIDYRVSIGRIDEGDFTNEQTDRGWPDLLPQELATAERGWVREDGCLLLRAACSLRHGPSLAAKATSAPAAPGASAPEPQLYGAAADDASAVSTAEPAADDPQRGASGASPWALTTPSSVAATAPQESPNAAIAAKVNLASSVKACEERHDSRPIGETQMSSAAKEERHTSRPDAAAKEMESATAAATAAAATAAATTVAVKKMPSVASSAPLPADVDDADDAAVPGEPAPAVPHGRGGVLASAREAKVPLHGPVPVMVSFDCPEPRMPQPIFSEDYPDDEMPG</sequence>
<dbReference type="SUPFAM" id="SSF49599">
    <property type="entry name" value="TRAF domain-like"/>
    <property type="match status" value="1"/>
</dbReference>
<keyword evidence="2" id="KW-0472">Membrane</keyword>
<dbReference type="Proteomes" id="UP001642484">
    <property type="component" value="Unassembled WGS sequence"/>
</dbReference>
<dbReference type="InterPro" id="IPR002083">
    <property type="entry name" value="MATH/TRAF_dom"/>
</dbReference>
<feature type="region of interest" description="Disordered" evidence="1">
    <location>
        <begin position="483"/>
        <end position="510"/>
    </location>
</feature>
<feature type="compositionally biased region" description="Basic and acidic residues" evidence="1">
    <location>
        <begin position="483"/>
        <end position="492"/>
    </location>
</feature>
<evidence type="ECO:0000313" key="3">
    <source>
        <dbReference type="EMBL" id="CAK9086539.1"/>
    </source>
</evidence>
<feature type="region of interest" description="Disordered" evidence="1">
    <location>
        <begin position="423"/>
        <end position="465"/>
    </location>
</feature>
<dbReference type="CDD" id="cd00121">
    <property type="entry name" value="MATH"/>
    <property type="match status" value="1"/>
</dbReference>
<feature type="transmembrane region" description="Helical" evidence="2">
    <location>
        <begin position="121"/>
        <end position="139"/>
    </location>
</feature>
<keyword evidence="2" id="KW-1133">Transmembrane helix</keyword>
<comment type="caution">
    <text evidence="3">The sequence shown here is derived from an EMBL/GenBank/DDBJ whole genome shotgun (WGS) entry which is preliminary data.</text>
</comment>
<keyword evidence="4" id="KW-1185">Reference proteome</keyword>
<evidence type="ECO:0000313" key="4">
    <source>
        <dbReference type="Proteomes" id="UP001642484"/>
    </source>
</evidence>